<comment type="caution">
    <text evidence="8">The sequence shown here is derived from an EMBL/GenBank/DDBJ whole genome shotgun (WGS) entry which is preliminary data.</text>
</comment>
<evidence type="ECO:0000259" key="7">
    <source>
        <dbReference type="Pfam" id="PF05231"/>
    </source>
</evidence>
<evidence type="ECO:0000256" key="6">
    <source>
        <dbReference type="SAM" id="Phobius"/>
    </source>
</evidence>
<feature type="transmembrane region" description="Helical" evidence="6">
    <location>
        <begin position="161"/>
        <end position="178"/>
    </location>
</feature>
<keyword evidence="4 6" id="KW-1133">Transmembrane helix</keyword>
<reference evidence="8 9" key="1">
    <citation type="submission" date="2020-03" db="EMBL/GenBank/DDBJ databases">
        <authorList>
            <person name="Lai Q."/>
        </authorList>
    </citation>
    <scope>NUCLEOTIDE SEQUENCE [LARGE SCALE GENOMIC DNA]</scope>
    <source>
        <strain evidence="8 9">CCUG 25036</strain>
    </source>
</reference>
<organism evidence="8 9">
    <name type="scientific">Luteibacter anthropi</name>
    <dbReference type="NCBI Taxonomy" id="564369"/>
    <lineage>
        <taxon>Bacteria</taxon>
        <taxon>Pseudomonadati</taxon>
        <taxon>Pseudomonadota</taxon>
        <taxon>Gammaproteobacteria</taxon>
        <taxon>Lysobacterales</taxon>
        <taxon>Rhodanobacteraceae</taxon>
        <taxon>Luteibacter</taxon>
    </lineage>
</organism>
<dbReference type="RefSeq" id="WP_166947145.1">
    <property type="nucleotide sequence ID" value="NZ_JAARLZ010000003.1"/>
</dbReference>
<keyword evidence="3 6" id="KW-0812">Transmembrane</keyword>
<feature type="transmembrane region" description="Helical" evidence="6">
    <location>
        <begin position="199"/>
        <end position="219"/>
    </location>
</feature>
<feature type="transmembrane region" description="Helical" evidence="6">
    <location>
        <begin position="78"/>
        <end position="96"/>
    </location>
</feature>
<accession>A0A7X5ZHQ1</accession>
<feature type="domain" description="MASE1" evidence="7">
    <location>
        <begin position="15"/>
        <end position="297"/>
    </location>
</feature>
<evidence type="ECO:0000256" key="5">
    <source>
        <dbReference type="ARBA" id="ARBA00023136"/>
    </source>
</evidence>
<evidence type="ECO:0000256" key="2">
    <source>
        <dbReference type="ARBA" id="ARBA00022475"/>
    </source>
</evidence>
<proteinExistence type="predicted"/>
<keyword evidence="5 6" id="KW-0472">Membrane</keyword>
<dbReference type="GO" id="GO:0005886">
    <property type="term" value="C:plasma membrane"/>
    <property type="evidence" value="ECO:0007669"/>
    <property type="project" value="UniProtKB-SubCell"/>
</dbReference>
<dbReference type="InterPro" id="IPR007895">
    <property type="entry name" value="MASE1"/>
</dbReference>
<evidence type="ECO:0000313" key="9">
    <source>
        <dbReference type="Proteomes" id="UP000490980"/>
    </source>
</evidence>
<evidence type="ECO:0000313" key="8">
    <source>
        <dbReference type="EMBL" id="NII06048.1"/>
    </source>
</evidence>
<dbReference type="Proteomes" id="UP000490980">
    <property type="component" value="Unassembled WGS sequence"/>
</dbReference>
<sequence length="307" mass="33812">MKRSISHWNAWGQYIAVAAAYEAVYEIARYCSQPQFLLTTGLRLACMLLMPARFWPALAVGEFVPLAENALFCADRFGTAWAVLIAIPTVVFYWPVLGMVRSKWHLYDAEGRLHMQVIVYASIVASIITAGLITATWMAAFMHDPGKFPAHDPTMVLVSRLVGSYLGALTLTPVILSLRDRYLRRQDVLTVAAVWRSTLLRDILWWVIPALAVLDWLALTANVESVRQLAQFALLLPVLGLAWRHGWHGTAVGGLLASFALASTAHGLLDNETLKVQTVMSVVLSGALILGARSTATRRMTEADQGP</sequence>
<evidence type="ECO:0000256" key="3">
    <source>
        <dbReference type="ARBA" id="ARBA00022692"/>
    </source>
</evidence>
<dbReference type="Pfam" id="PF05231">
    <property type="entry name" value="MASE1"/>
    <property type="match status" value="1"/>
</dbReference>
<keyword evidence="2" id="KW-1003">Cell membrane</keyword>
<comment type="subcellular location">
    <subcellularLocation>
        <location evidence="1">Cell membrane</location>
        <topology evidence="1">Multi-pass membrane protein</topology>
    </subcellularLocation>
</comment>
<feature type="transmembrane region" description="Helical" evidence="6">
    <location>
        <begin position="117"/>
        <end position="141"/>
    </location>
</feature>
<name>A0A7X5ZHQ1_9GAMM</name>
<keyword evidence="9" id="KW-1185">Reference proteome</keyword>
<feature type="transmembrane region" description="Helical" evidence="6">
    <location>
        <begin position="250"/>
        <end position="268"/>
    </location>
</feature>
<dbReference type="AlphaFoldDB" id="A0A7X5ZHQ1"/>
<gene>
    <name evidence="8" type="ORF">HBF25_06550</name>
</gene>
<protein>
    <recommendedName>
        <fullName evidence="7">MASE1 domain-containing protein</fullName>
    </recommendedName>
</protein>
<evidence type="ECO:0000256" key="1">
    <source>
        <dbReference type="ARBA" id="ARBA00004651"/>
    </source>
</evidence>
<dbReference type="EMBL" id="JAARLZ010000003">
    <property type="protein sequence ID" value="NII06048.1"/>
    <property type="molecule type" value="Genomic_DNA"/>
</dbReference>
<evidence type="ECO:0000256" key="4">
    <source>
        <dbReference type="ARBA" id="ARBA00022989"/>
    </source>
</evidence>
<feature type="transmembrane region" description="Helical" evidence="6">
    <location>
        <begin position="36"/>
        <end position="58"/>
    </location>
</feature>